<dbReference type="Proteomes" id="UP000318138">
    <property type="component" value="Chromosome"/>
</dbReference>
<dbReference type="KEGG" id="psua:FLK61_35020"/>
<dbReference type="InterPro" id="IPR045062">
    <property type="entry name" value="Cyt_c_biogenesis_CcsA/CcmC"/>
</dbReference>
<proteinExistence type="predicted"/>
<dbReference type="AlphaFoldDB" id="A0A859FKG6"/>
<feature type="transmembrane region" description="Helical" evidence="5">
    <location>
        <begin position="234"/>
        <end position="253"/>
    </location>
</feature>
<dbReference type="InterPro" id="IPR002541">
    <property type="entry name" value="Cyt_c_assembly"/>
</dbReference>
<feature type="transmembrane region" description="Helical" evidence="5">
    <location>
        <begin position="83"/>
        <end position="102"/>
    </location>
</feature>
<accession>A0A859FKG6</accession>
<dbReference type="PANTHER" id="PTHR30071">
    <property type="entry name" value="HEME EXPORTER PROTEIN C"/>
    <property type="match status" value="1"/>
</dbReference>
<keyword evidence="2 5" id="KW-0812">Transmembrane</keyword>
<name>A0A859FKG6_9BACI</name>
<evidence type="ECO:0000313" key="8">
    <source>
        <dbReference type="Proteomes" id="UP000318138"/>
    </source>
</evidence>
<feature type="transmembrane region" description="Helical" evidence="5">
    <location>
        <begin position="176"/>
        <end position="197"/>
    </location>
</feature>
<gene>
    <name evidence="7" type="primary">ccsA</name>
    <name evidence="7" type="ORF">FLK61_35020</name>
</gene>
<evidence type="ECO:0000256" key="3">
    <source>
        <dbReference type="ARBA" id="ARBA00022989"/>
    </source>
</evidence>
<dbReference type="GO" id="GO:0017004">
    <property type="term" value="P:cytochrome complex assembly"/>
    <property type="evidence" value="ECO:0007669"/>
    <property type="project" value="InterPro"/>
</dbReference>
<protein>
    <submittedName>
        <fullName evidence="7">Cytochrome c biogenesis protein CcsA</fullName>
    </submittedName>
</protein>
<evidence type="ECO:0000256" key="2">
    <source>
        <dbReference type="ARBA" id="ARBA00022692"/>
    </source>
</evidence>
<feature type="domain" description="Cytochrome c assembly protein" evidence="6">
    <location>
        <begin position="56"/>
        <end position="258"/>
    </location>
</feature>
<dbReference type="PANTHER" id="PTHR30071:SF15">
    <property type="entry name" value="PROTEIN HEMX"/>
    <property type="match status" value="1"/>
</dbReference>
<keyword evidence="4 5" id="KW-0472">Membrane</keyword>
<sequence>MLAVYATSVGFYFIGFLKNNQKVTRLAFWLLSIVWVSQTALLVLRTIEFGRFPVMTVFEGMFFYVWILVSISLIVHWMYLSGLLQAFINLLGWALLLTYTLAPEGNISTRLMELFIFELLFVHVTFLILSYAVFTISFGFSMLYFLQHHLLKRKLWGKWMGKIGDLYKLEKWSYRFALVGFPMLAGGLILGVIWSFQTVGYVPWLDSKVLTSLLVLLSYGFYLFQYIVNSRRGYGMVLVNIASFLVVLINYFLSSLFTNFHIW</sequence>
<reference evidence="8" key="1">
    <citation type="submission" date="2019-07" db="EMBL/GenBank/DDBJ databases">
        <title>Bacillus alkalisoli sp. nov. isolated from saline soil.</title>
        <authorList>
            <person name="Sun J.-Q."/>
            <person name="Xu L."/>
        </authorList>
    </citation>
    <scope>NUCLEOTIDE SEQUENCE [LARGE SCALE GENOMIC DNA]</scope>
    <source>
        <strain evidence="8">M4U3P1</strain>
    </source>
</reference>
<feature type="transmembrane region" description="Helical" evidence="5">
    <location>
        <begin position="26"/>
        <end position="44"/>
    </location>
</feature>
<evidence type="ECO:0000313" key="7">
    <source>
        <dbReference type="EMBL" id="QKS73284.1"/>
    </source>
</evidence>
<evidence type="ECO:0000256" key="4">
    <source>
        <dbReference type="ARBA" id="ARBA00023136"/>
    </source>
</evidence>
<dbReference type="GO" id="GO:0005886">
    <property type="term" value="C:plasma membrane"/>
    <property type="evidence" value="ECO:0007669"/>
    <property type="project" value="TreeGrafter"/>
</dbReference>
<evidence type="ECO:0000256" key="1">
    <source>
        <dbReference type="ARBA" id="ARBA00004141"/>
    </source>
</evidence>
<feature type="transmembrane region" description="Helical" evidence="5">
    <location>
        <begin position="209"/>
        <end position="228"/>
    </location>
</feature>
<evidence type="ECO:0000256" key="5">
    <source>
        <dbReference type="SAM" id="Phobius"/>
    </source>
</evidence>
<keyword evidence="3 5" id="KW-1133">Transmembrane helix</keyword>
<comment type="subcellular location">
    <subcellularLocation>
        <location evidence="1">Membrane</location>
        <topology evidence="1">Multi-pass membrane protein</topology>
    </subcellularLocation>
</comment>
<evidence type="ECO:0000259" key="6">
    <source>
        <dbReference type="Pfam" id="PF01578"/>
    </source>
</evidence>
<organism evidence="7 8">
    <name type="scientific">Paenalkalicoccus suaedae</name>
    <dbReference type="NCBI Taxonomy" id="2592382"/>
    <lineage>
        <taxon>Bacteria</taxon>
        <taxon>Bacillati</taxon>
        <taxon>Bacillota</taxon>
        <taxon>Bacilli</taxon>
        <taxon>Bacillales</taxon>
        <taxon>Bacillaceae</taxon>
        <taxon>Paenalkalicoccus</taxon>
    </lineage>
</organism>
<feature type="transmembrane region" description="Helical" evidence="5">
    <location>
        <begin position="114"/>
        <end position="146"/>
    </location>
</feature>
<dbReference type="Pfam" id="PF01578">
    <property type="entry name" value="Cytochrom_C_asm"/>
    <property type="match status" value="1"/>
</dbReference>
<dbReference type="EMBL" id="CP041372">
    <property type="protein sequence ID" value="QKS73284.1"/>
    <property type="molecule type" value="Genomic_DNA"/>
</dbReference>
<dbReference type="GO" id="GO:0020037">
    <property type="term" value="F:heme binding"/>
    <property type="evidence" value="ECO:0007669"/>
    <property type="project" value="InterPro"/>
</dbReference>
<feature type="transmembrane region" description="Helical" evidence="5">
    <location>
        <begin position="56"/>
        <end position="77"/>
    </location>
</feature>
<keyword evidence="8" id="KW-1185">Reference proteome</keyword>